<dbReference type="AlphaFoldDB" id="A0A443I3S1"/>
<dbReference type="InterPro" id="IPR020946">
    <property type="entry name" value="Flavin_mOase-like"/>
</dbReference>
<proteinExistence type="inferred from homology"/>
<feature type="compositionally biased region" description="Polar residues" evidence="5">
    <location>
        <begin position="493"/>
        <end position="510"/>
    </location>
</feature>
<evidence type="ECO:0000256" key="2">
    <source>
        <dbReference type="ARBA" id="ARBA00022630"/>
    </source>
</evidence>
<dbReference type="PRINTS" id="PR00469">
    <property type="entry name" value="PNDRDTASEII"/>
</dbReference>
<dbReference type="EMBL" id="RCNU01000002">
    <property type="protein sequence ID" value="RWQ98720.1"/>
    <property type="molecule type" value="Genomic_DNA"/>
</dbReference>
<organism evidence="6 7">
    <name type="scientific">Byssochlamys spectabilis</name>
    <name type="common">Paecilomyces variotii</name>
    <dbReference type="NCBI Taxonomy" id="264951"/>
    <lineage>
        <taxon>Eukaryota</taxon>
        <taxon>Fungi</taxon>
        <taxon>Dikarya</taxon>
        <taxon>Ascomycota</taxon>
        <taxon>Pezizomycotina</taxon>
        <taxon>Eurotiomycetes</taxon>
        <taxon>Eurotiomycetidae</taxon>
        <taxon>Eurotiales</taxon>
        <taxon>Thermoascaceae</taxon>
        <taxon>Paecilomyces</taxon>
    </lineage>
</organism>
<dbReference type="RefSeq" id="XP_028488365.1">
    <property type="nucleotide sequence ID" value="XM_028630113.1"/>
</dbReference>
<keyword evidence="7" id="KW-1185">Reference proteome</keyword>
<evidence type="ECO:0000256" key="1">
    <source>
        <dbReference type="ARBA" id="ARBA00009183"/>
    </source>
</evidence>
<dbReference type="STRING" id="264951.A0A443I3S1"/>
<evidence type="ECO:0000256" key="5">
    <source>
        <dbReference type="SAM" id="MobiDB-lite"/>
    </source>
</evidence>
<comment type="similarity">
    <text evidence="1">Belongs to the FMO family.</text>
</comment>
<evidence type="ECO:0000256" key="3">
    <source>
        <dbReference type="ARBA" id="ARBA00022827"/>
    </source>
</evidence>
<dbReference type="InterPro" id="IPR050346">
    <property type="entry name" value="FMO-like"/>
</dbReference>
<gene>
    <name evidence="6" type="ORF">C8Q69DRAFT_459892</name>
</gene>
<protein>
    <recommendedName>
        <fullName evidence="8">FAD/NAD(P)-binding domain-containing protein</fullName>
    </recommendedName>
</protein>
<dbReference type="Pfam" id="PF00743">
    <property type="entry name" value="FMO-like"/>
    <property type="match status" value="1"/>
</dbReference>
<evidence type="ECO:0000313" key="7">
    <source>
        <dbReference type="Proteomes" id="UP000283841"/>
    </source>
</evidence>
<feature type="region of interest" description="Disordered" evidence="5">
    <location>
        <begin position="493"/>
        <end position="568"/>
    </location>
</feature>
<dbReference type="GeneID" id="39599390"/>
<dbReference type="GO" id="GO:0004499">
    <property type="term" value="F:N,N-dimethylaniline monooxygenase activity"/>
    <property type="evidence" value="ECO:0007669"/>
    <property type="project" value="InterPro"/>
</dbReference>
<name>A0A443I3S1_BYSSP</name>
<accession>A0A443I3S1</accession>
<keyword evidence="2" id="KW-0285">Flavoprotein</keyword>
<dbReference type="SUPFAM" id="SSF51905">
    <property type="entry name" value="FAD/NAD(P)-binding domain"/>
    <property type="match status" value="1"/>
</dbReference>
<dbReference type="Proteomes" id="UP000283841">
    <property type="component" value="Unassembled WGS sequence"/>
</dbReference>
<evidence type="ECO:0008006" key="8">
    <source>
        <dbReference type="Google" id="ProtNLM"/>
    </source>
</evidence>
<sequence length="568" mass="63606">MGLLNYIISLVYQVIQFFVSKFFSPTPPAPRRRISNARRVAVIGAGITGVSSAAHCVGHGFEVTIFEAKGRDHLGGIWSQVNPTSSLQIHSLMYRFHPSVRFKNDYPHRDAIIREVTDLWKRYRLDERTEFEVPVQSAWKDEKTGRWIVQDPSYGYFDGVIAAVGTCGDPKAPHIPGQENFSGQIYHSSQLAGKDVRGKNVIVVGGGSSAVEAVEFAVQNGAAQTTILARSNKWVIPRNPLIDALLSLNIFGEETEFAWVPEILLKQFFYRDLEDLIPTGRGLYTDTPMVNNDILEEVRKGKVKWLRGDIKEFAESGLVFNHRAKGVPKGGPGEEITVKGDICIMATGFHRPSLGFLPGDAFKEPYKPPNWFLQTFPVGHTDICANNCTYINGIGTVGNIHIGLYTRLLLIFLVDPKTRPSTPWMRIWVDWTRMCKRAAPGGALEFFTYSELIWWIIFNIFSNPWRWRWVFFVLWGWGSIPANNAGRENLIINGSTKSGSNGQGSKPGSSDNEKHSETDNKPTYSAALASNMPKGQPRMKNLKEEPPFADTQSQEGREEKQEAAKKDA</sequence>
<keyword evidence="3" id="KW-0274">FAD</keyword>
<dbReference type="Gene3D" id="3.50.50.60">
    <property type="entry name" value="FAD/NAD(P)-binding domain"/>
    <property type="match status" value="1"/>
</dbReference>
<keyword evidence="4" id="KW-0560">Oxidoreductase</keyword>
<dbReference type="PANTHER" id="PTHR23023">
    <property type="entry name" value="DIMETHYLANILINE MONOOXYGENASE"/>
    <property type="match status" value="1"/>
</dbReference>
<evidence type="ECO:0000256" key="4">
    <source>
        <dbReference type="ARBA" id="ARBA00023002"/>
    </source>
</evidence>
<dbReference type="GO" id="GO:0050661">
    <property type="term" value="F:NADP binding"/>
    <property type="evidence" value="ECO:0007669"/>
    <property type="project" value="InterPro"/>
</dbReference>
<comment type="caution">
    <text evidence="6">The sequence shown here is derived from an EMBL/GenBank/DDBJ whole genome shotgun (WGS) entry which is preliminary data.</text>
</comment>
<dbReference type="GO" id="GO:0050660">
    <property type="term" value="F:flavin adenine dinucleotide binding"/>
    <property type="evidence" value="ECO:0007669"/>
    <property type="project" value="InterPro"/>
</dbReference>
<dbReference type="VEuPathDB" id="FungiDB:C8Q69DRAFT_459892"/>
<feature type="compositionally biased region" description="Basic and acidic residues" evidence="5">
    <location>
        <begin position="511"/>
        <end position="520"/>
    </location>
</feature>
<dbReference type="InterPro" id="IPR036188">
    <property type="entry name" value="FAD/NAD-bd_sf"/>
</dbReference>
<reference evidence="6 7" key="1">
    <citation type="journal article" date="2018" name="Front. Microbiol.">
        <title>Genomic and genetic insights into a cosmopolitan fungus, Paecilomyces variotii (Eurotiales).</title>
        <authorList>
            <person name="Urquhart A.S."/>
            <person name="Mondo S.J."/>
            <person name="Makela M.R."/>
            <person name="Hane J.K."/>
            <person name="Wiebenga A."/>
            <person name="He G."/>
            <person name="Mihaltcheva S."/>
            <person name="Pangilinan J."/>
            <person name="Lipzen A."/>
            <person name="Barry K."/>
            <person name="de Vries R.P."/>
            <person name="Grigoriev I.V."/>
            <person name="Idnurm A."/>
        </authorList>
    </citation>
    <scope>NUCLEOTIDE SEQUENCE [LARGE SCALE GENOMIC DNA]</scope>
    <source>
        <strain evidence="6 7">CBS 101075</strain>
    </source>
</reference>
<feature type="compositionally biased region" description="Basic and acidic residues" evidence="5">
    <location>
        <begin position="555"/>
        <end position="568"/>
    </location>
</feature>
<evidence type="ECO:0000313" key="6">
    <source>
        <dbReference type="EMBL" id="RWQ98720.1"/>
    </source>
</evidence>